<dbReference type="Proteomes" id="UP001607303">
    <property type="component" value="Unassembled WGS sequence"/>
</dbReference>
<keyword evidence="2" id="KW-1185">Reference proteome</keyword>
<evidence type="ECO:0000313" key="1">
    <source>
        <dbReference type="EMBL" id="KAL2750234.1"/>
    </source>
</evidence>
<gene>
    <name evidence="1" type="ORF">V1477_001521</name>
</gene>
<reference evidence="1 2" key="1">
    <citation type="journal article" date="2024" name="Ann. Entomol. Soc. Am.">
        <title>Genomic analyses of the southern and eastern yellowjacket wasps (Hymenoptera: Vespidae) reveal evolutionary signatures of social life.</title>
        <authorList>
            <person name="Catto M.A."/>
            <person name="Caine P.B."/>
            <person name="Orr S.E."/>
            <person name="Hunt B.G."/>
            <person name="Goodisman M.A.D."/>
        </authorList>
    </citation>
    <scope>NUCLEOTIDE SEQUENCE [LARGE SCALE GENOMIC DNA]</scope>
    <source>
        <strain evidence="1">232</strain>
        <tissue evidence="1">Head and thorax</tissue>
    </source>
</reference>
<comment type="caution">
    <text evidence="1">The sequence shown here is derived from an EMBL/GenBank/DDBJ whole genome shotgun (WGS) entry which is preliminary data.</text>
</comment>
<evidence type="ECO:0000313" key="2">
    <source>
        <dbReference type="Proteomes" id="UP001607303"/>
    </source>
</evidence>
<dbReference type="EMBL" id="JAYRBN010000021">
    <property type="protein sequence ID" value="KAL2750234.1"/>
    <property type="molecule type" value="Genomic_DNA"/>
</dbReference>
<proteinExistence type="predicted"/>
<dbReference type="AlphaFoldDB" id="A0ABD2CYL8"/>
<protein>
    <submittedName>
        <fullName evidence="1">Uncharacterized protein</fullName>
    </submittedName>
</protein>
<name>A0ABD2CYL8_VESMC</name>
<organism evidence="1 2">
    <name type="scientific">Vespula maculifrons</name>
    <name type="common">Eastern yellow jacket</name>
    <name type="synonym">Wasp</name>
    <dbReference type="NCBI Taxonomy" id="7453"/>
    <lineage>
        <taxon>Eukaryota</taxon>
        <taxon>Metazoa</taxon>
        <taxon>Ecdysozoa</taxon>
        <taxon>Arthropoda</taxon>
        <taxon>Hexapoda</taxon>
        <taxon>Insecta</taxon>
        <taxon>Pterygota</taxon>
        <taxon>Neoptera</taxon>
        <taxon>Endopterygota</taxon>
        <taxon>Hymenoptera</taxon>
        <taxon>Apocrita</taxon>
        <taxon>Aculeata</taxon>
        <taxon>Vespoidea</taxon>
        <taxon>Vespidae</taxon>
        <taxon>Vespinae</taxon>
        <taxon>Vespula</taxon>
    </lineage>
</organism>
<sequence>MTSRRVDCIIQGTIKEEYQCLPPAFNPCNLLLVSHIMLHKLDICNTSDPNDAYVDILLRILNKMFAII</sequence>
<accession>A0ABD2CYL8</accession>